<evidence type="ECO:0000313" key="3">
    <source>
        <dbReference type="Proteomes" id="UP000183210"/>
    </source>
</evidence>
<accession>A0A9X8QLY4</accession>
<name>A0A9X8QLY4_9PSED</name>
<evidence type="ECO:0000313" key="2">
    <source>
        <dbReference type="EMBL" id="SER44568.1"/>
    </source>
</evidence>
<dbReference type="AlphaFoldDB" id="A0A9X8QLY4"/>
<feature type="non-terminal residue" evidence="2">
    <location>
        <position position="26"/>
    </location>
</feature>
<protein>
    <submittedName>
        <fullName evidence="2">Uncharacterized protein</fullName>
    </submittedName>
</protein>
<organism evidence="2 3">
    <name type="scientific">Pseudomonas lutea</name>
    <dbReference type="NCBI Taxonomy" id="243924"/>
    <lineage>
        <taxon>Bacteria</taxon>
        <taxon>Pseudomonadati</taxon>
        <taxon>Pseudomonadota</taxon>
        <taxon>Gammaproteobacteria</taxon>
        <taxon>Pseudomonadales</taxon>
        <taxon>Pseudomonadaceae</taxon>
        <taxon>Pseudomonas</taxon>
    </lineage>
</organism>
<feature type="region of interest" description="Disordered" evidence="1">
    <location>
        <begin position="1"/>
        <end position="26"/>
    </location>
</feature>
<gene>
    <name evidence="2" type="ORF">SAMN05216409_12223</name>
</gene>
<reference evidence="2 3" key="1">
    <citation type="submission" date="2016-10" db="EMBL/GenBank/DDBJ databases">
        <authorList>
            <person name="Varghese N."/>
            <person name="Submissions S."/>
        </authorList>
    </citation>
    <scope>NUCLEOTIDE SEQUENCE [LARGE SCALE GENOMIC DNA]</scope>
    <source>
        <strain evidence="2 3">LMG 21974</strain>
    </source>
</reference>
<sequence length="26" mass="2886">MNNSQNRLEAAPRRVMNNSQNGLEAA</sequence>
<comment type="caution">
    <text evidence="2">The sequence shown here is derived from an EMBL/GenBank/DDBJ whole genome shotgun (WGS) entry which is preliminary data.</text>
</comment>
<evidence type="ECO:0000256" key="1">
    <source>
        <dbReference type="SAM" id="MobiDB-lite"/>
    </source>
</evidence>
<proteinExistence type="predicted"/>
<dbReference type="Proteomes" id="UP000183210">
    <property type="component" value="Unassembled WGS sequence"/>
</dbReference>
<feature type="compositionally biased region" description="Polar residues" evidence="1">
    <location>
        <begin position="16"/>
        <end position="26"/>
    </location>
</feature>
<dbReference type="EMBL" id="FOEV01000022">
    <property type="protein sequence ID" value="SER44568.1"/>
    <property type="molecule type" value="Genomic_DNA"/>
</dbReference>